<evidence type="ECO:0000313" key="1">
    <source>
        <dbReference type="EMBL" id="RGS43484.1"/>
    </source>
</evidence>
<dbReference type="EMBL" id="QRVK01000006">
    <property type="protein sequence ID" value="RGS43484.1"/>
    <property type="molecule type" value="Genomic_DNA"/>
</dbReference>
<protein>
    <submittedName>
        <fullName evidence="1">Uncharacterized protein</fullName>
    </submittedName>
</protein>
<dbReference type="AlphaFoldDB" id="A0A412ITT3"/>
<comment type="caution">
    <text evidence="1">The sequence shown here is derived from an EMBL/GenBank/DDBJ whole genome shotgun (WGS) entry which is preliminary data.</text>
</comment>
<gene>
    <name evidence="1" type="ORF">DWX94_03990</name>
</gene>
<proteinExistence type="predicted"/>
<sequence length="148" mass="16763">MLVLECEKTGTRYELGYGGFEMLRWKVAQIHGKALRKVQDAFTTPLFAYMADGRKQFYMKHLKGALCRMQANGEISEGAARFIGQPYCKGTLSAKNCNEIYEKIKGYEDELNYALADHSEMHFQDFSALLKECVANNAALVWSDVEEG</sequence>
<dbReference type="Proteomes" id="UP000283295">
    <property type="component" value="Unassembled WGS sequence"/>
</dbReference>
<reference evidence="1 2" key="1">
    <citation type="submission" date="2018-08" db="EMBL/GenBank/DDBJ databases">
        <title>A genome reference for cultivated species of the human gut microbiota.</title>
        <authorList>
            <person name="Zou Y."/>
            <person name="Xue W."/>
            <person name="Luo G."/>
        </authorList>
    </citation>
    <scope>NUCLEOTIDE SEQUENCE [LARGE SCALE GENOMIC DNA]</scope>
    <source>
        <strain evidence="1 2">AF22-21</strain>
    </source>
</reference>
<accession>A0A412ITT3</accession>
<organism evidence="1 2">
    <name type="scientific">Coprococcus eutactus</name>
    <dbReference type="NCBI Taxonomy" id="33043"/>
    <lineage>
        <taxon>Bacteria</taxon>
        <taxon>Bacillati</taxon>
        <taxon>Bacillota</taxon>
        <taxon>Clostridia</taxon>
        <taxon>Lachnospirales</taxon>
        <taxon>Lachnospiraceae</taxon>
        <taxon>Coprococcus</taxon>
    </lineage>
</organism>
<evidence type="ECO:0000313" key="2">
    <source>
        <dbReference type="Proteomes" id="UP000283295"/>
    </source>
</evidence>
<name>A0A412ITT3_9FIRM</name>